<feature type="transmembrane region" description="Helical" evidence="11">
    <location>
        <begin position="1049"/>
        <end position="1069"/>
    </location>
</feature>
<organism evidence="13">
    <name type="scientific">Oryza punctata</name>
    <name type="common">Red rice</name>
    <dbReference type="NCBI Taxonomy" id="4537"/>
    <lineage>
        <taxon>Eukaryota</taxon>
        <taxon>Viridiplantae</taxon>
        <taxon>Streptophyta</taxon>
        <taxon>Embryophyta</taxon>
        <taxon>Tracheophyta</taxon>
        <taxon>Spermatophyta</taxon>
        <taxon>Magnoliopsida</taxon>
        <taxon>Liliopsida</taxon>
        <taxon>Poales</taxon>
        <taxon>Poaceae</taxon>
        <taxon>BOP clade</taxon>
        <taxon>Oryzoideae</taxon>
        <taxon>Oryzeae</taxon>
        <taxon>Oryzinae</taxon>
        <taxon>Oryza</taxon>
    </lineage>
</organism>
<dbReference type="SUPFAM" id="SSF52540">
    <property type="entry name" value="P-loop containing nucleoside triphosphate hydrolases"/>
    <property type="match status" value="2"/>
</dbReference>
<evidence type="ECO:0000313" key="14">
    <source>
        <dbReference type="Proteomes" id="UP000026962"/>
    </source>
</evidence>
<dbReference type="EnsemblPlants" id="OPUNC09G05440.1">
    <property type="protein sequence ID" value="OPUNC09G05440.1"/>
    <property type="gene ID" value="OPUNC09G05440"/>
</dbReference>
<evidence type="ECO:0000256" key="1">
    <source>
        <dbReference type="ARBA" id="ARBA00004141"/>
    </source>
</evidence>
<dbReference type="Gramene" id="OPUNC09G05440.1">
    <property type="protein sequence ID" value="OPUNC09G05440.1"/>
    <property type="gene ID" value="OPUNC09G05440"/>
</dbReference>
<keyword evidence="9 11" id="KW-0472">Membrane</keyword>
<evidence type="ECO:0000256" key="9">
    <source>
        <dbReference type="ARBA" id="ARBA00023136"/>
    </source>
</evidence>
<dbReference type="HOGENOM" id="CLU_000604_35_6_1"/>
<dbReference type="FunFam" id="3.40.50.300:FF:000179">
    <property type="entry name" value="ABC transporter G family member 34"/>
    <property type="match status" value="1"/>
</dbReference>
<dbReference type="Pfam" id="PF19055">
    <property type="entry name" value="ABC2_membrane_7"/>
    <property type="match status" value="1"/>
</dbReference>
<dbReference type="STRING" id="4537.A0A0E0M015"/>
<dbReference type="GO" id="GO:0140359">
    <property type="term" value="F:ABC-type transporter activity"/>
    <property type="evidence" value="ECO:0007669"/>
    <property type="project" value="InterPro"/>
</dbReference>
<protein>
    <recommendedName>
        <fullName evidence="12">ABC transporter domain-containing protein</fullName>
    </recommendedName>
</protein>
<keyword evidence="7" id="KW-0067">ATP-binding</keyword>
<dbReference type="Proteomes" id="UP000026962">
    <property type="component" value="Chromosome 9"/>
</dbReference>
<dbReference type="CDD" id="cd03232">
    <property type="entry name" value="ABCG_PDR_domain2"/>
    <property type="match status" value="1"/>
</dbReference>
<reference evidence="13" key="2">
    <citation type="submission" date="2018-05" db="EMBL/GenBank/DDBJ databases">
        <title>OpunRS2 (Oryza punctata Reference Sequence Version 2).</title>
        <authorList>
            <person name="Zhang J."/>
            <person name="Kudrna D."/>
            <person name="Lee S."/>
            <person name="Talag J."/>
            <person name="Welchert J."/>
            <person name="Wing R.A."/>
        </authorList>
    </citation>
    <scope>NUCLEOTIDE SEQUENCE [LARGE SCALE GENOMIC DNA]</scope>
</reference>
<dbReference type="InterPro" id="IPR034003">
    <property type="entry name" value="ABCG_PDR_2"/>
</dbReference>
<feature type="domain" description="ABC transporter" evidence="12">
    <location>
        <begin position="712"/>
        <end position="955"/>
    </location>
</feature>
<dbReference type="GO" id="GO:0005524">
    <property type="term" value="F:ATP binding"/>
    <property type="evidence" value="ECO:0007669"/>
    <property type="project" value="UniProtKB-KW"/>
</dbReference>
<evidence type="ECO:0000256" key="2">
    <source>
        <dbReference type="ARBA" id="ARBA00006012"/>
    </source>
</evidence>
<feature type="transmembrane region" description="Helical" evidence="11">
    <location>
        <begin position="641"/>
        <end position="667"/>
    </location>
</feature>
<evidence type="ECO:0000256" key="6">
    <source>
        <dbReference type="ARBA" id="ARBA00022741"/>
    </source>
</evidence>
<dbReference type="PANTHER" id="PTHR48040">
    <property type="entry name" value="PLEIOTROPIC DRUG RESISTANCE PROTEIN 1-LIKE ISOFORM X1"/>
    <property type="match status" value="1"/>
</dbReference>
<accession>A0A0E0M015</accession>
<evidence type="ECO:0000256" key="3">
    <source>
        <dbReference type="ARBA" id="ARBA00022448"/>
    </source>
</evidence>
<name>A0A0E0M015_ORYPU</name>
<dbReference type="PANTHER" id="PTHR48040:SF35">
    <property type="entry name" value="ABC TRANSPORTER G FAMILY MEMBER 39-LIKE"/>
    <property type="match status" value="1"/>
</dbReference>
<proteinExistence type="inferred from homology"/>
<dbReference type="GO" id="GO:0016887">
    <property type="term" value="F:ATP hydrolysis activity"/>
    <property type="evidence" value="ECO:0007669"/>
    <property type="project" value="InterPro"/>
</dbReference>
<feature type="transmembrane region" description="Helical" evidence="11">
    <location>
        <begin position="501"/>
        <end position="521"/>
    </location>
</feature>
<dbReference type="InterPro" id="IPR027417">
    <property type="entry name" value="P-loop_NTPase"/>
</dbReference>
<dbReference type="Pfam" id="PF01061">
    <property type="entry name" value="ABC2_membrane"/>
    <property type="match status" value="2"/>
</dbReference>
<evidence type="ECO:0000256" key="8">
    <source>
        <dbReference type="ARBA" id="ARBA00022989"/>
    </source>
</evidence>
<dbReference type="InterPro" id="IPR013525">
    <property type="entry name" value="ABC2_TM"/>
</dbReference>
<evidence type="ECO:0000256" key="4">
    <source>
        <dbReference type="ARBA" id="ARBA00022692"/>
    </source>
</evidence>
<dbReference type="InterPro" id="IPR043926">
    <property type="entry name" value="ABCG_dom"/>
</dbReference>
<feature type="transmembrane region" description="Helical" evidence="11">
    <location>
        <begin position="1184"/>
        <end position="1210"/>
    </location>
</feature>
<feature type="transmembrane region" description="Helical" evidence="11">
    <location>
        <begin position="417"/>
        <end position="438"/>
    </location>
</feature>
<keyword evidence="4 11" id="KW-0812">Transmembrane</keyword>
<evidence type="ECO:0000259" key="12">
    <source>
        <dbReference type="PROSITE" id="PS50893"/>
    </source>
</evidence>
<comment type="function">
    <text evidence="10">May be a general defense protein.</text>
</comment>
<dbReference type="OMA" id="QYMANLN"/>
<feature type="transmembrane region" description="Helical" evidence="11">
    <location>
        <begin position="450"/>
        <end position="469"/>
    </location>
</feature>
<dbReference type="InterPro" id="IPR003439">
    <property type="entry name" value="ABC_transporter-like_ATP-bd"/>
</dbReference>
<feature type="transmembrane region" description="Helical" evidence="11">
    <location>
        <begin position="587"/>
        <end position="606"/>
    </location>
</feature>
<evidence type="ECO:0000256" key="10">
    <source>
        <dbReference type="ARBA" id="ARBA00037747"/>
    </source>
</evidence>
<keyword evidence="5" id="KW-0677">Repeat</keyword>
<comment type="similarity">
    <text evidence="2">Belongs to the ABC transporter superfamily. ABCG family. PDR (TC 3.A.1.205) subfamily.</text>
</comment>
<comment type="subcellular location">
    <subcellularLocation>
        <location evidence="1">Membrane</location>
        <topology evidence="1">Multi-pass membrane protein</topology>
    </subcellularLocation>
</comment>
<dbReference type="InterPro" id="IPR013581">
    <property type="entry name" value="PDR_assoc"/>
</dbReference>
<evidence type="ECO:0000256" key="7">
    <source>
        <dbReference type="ARBA" id="ARBA00022840"/>
    </source>
</evidence>
<evidence type="ECO:0000313" key="13">
    <source>
        <dbReference type="EnsemblPlants" id="OPUNC09G05440.1"/>
    </source>
</evidence>
<dbReference type="Gene3D" id="3.40.50.300">
    <property type="entry name" value="P-loop containing nucleotide triphosphate hydrolases"/>
    <property type="match status" value="2"/>
</dbReference>
<reference evidence="13" key="1">
    <citation type="submission" date="2015-04" db="UniProtKB">
        <authorList>
            <consortium name="EnsemblPlants"/>
        </authorList>
    </citation>
    <scope>IDENTIFICATION</scope>
</reference>
<keyword evidence="6" id="KW-0547">Nucleotide-binding</keyword>
<feature type="domain" description="ABC transporter" evidence="12">
    <location>
        <begin position="24"/>
        <end position="321"/>
    </location>
</feature>
<evidence type="ECO:0000256" key="5">
    <source>
        <dbReference type="ARBA" id="ARBA00022737"/>
    </source>
</evidence>
<dbReference type="InterPro" id="IPR003593">
    <property type="entry name" value="AAA+_ATPase"/>
</dbReference>
<feature type="transmembrane region" description="Helical" evidence="11">
    <location>
        <begin position="559"/>
        <end position="580"/>
    </location>
</feature>
<keyword evidence="8 11" id="KW-1133">Transmembrane helix</keyword>
<dbReference type="GO" id="GO:0016020">
    <property type="term" value="C:membrane"/>
    <property type="evidence" value="ECO:0007669"/>
    <property type="project" value="UniProtKB-SubCell"/>
</dbReference>
<evidence type="ECO:0000256" key="11">
    <source>
        <dbReference type="SAM" id="Phobius"/>
    </source>
</evidence>
<feature type="transmembrane region" description="Helical" evidence="11">
    <location>
        <begin position="533"/>
        <end position="553"/>
    </location>
</feature>
<dbReference type="AlphaFoldDB" id="A0A0E0M015"/>
<sequence length="1215" mass="137722">MEGVSTNLPAVEERVGIKLPTVEVRYENLNLEAESYVGRRGLPTILNTYTVIMENDLAVRPPRFRKNITIIGLGWNISLKGTITYNGHTMDEFVPQRSAAYVGQHDLHMAELTVRETISFSAKCQGVGHHYDLLMELLRREKEQNIKPDSEIDIYLKAATTGEQKAEVVTNIILKILGLDICADTMVGNNMLRGISGGQKKRLTTGNVSLELLEGKMVTISDPFPNIDATAEMIVTPGRALFMDEISTGLDSSTTFQIVNTIRQTIRILGGTTVIALLQPAPETYELFDDIILLSDGQVVYNGPRDHVLEFFKSVGFKCPERKCVADFLQEVTSRKDQKQYWIDRGDTYQYVPVRKIAEAFQSFHVGQAIRSELAIPFEKSKSHPAALKTSKYGVSLKELLKANIYREILLMKRNSFLYIFKAIQLTLVATSAMTVFIRTSMHHDSIENGRSYMGALFYGMMMIVYNALAEMGPTIAKLPVLFKQRDLLYYPLWTYSLPSWIIKIPISFLNTTIWVFLTYYVIGYDPNVVRQILVIFVLCEVIYALFRFIVALARHPVIASNMAPFFILIFMLSCGFILSRDDIKEWWIWLYWISPLMYALNALAVNEFLGQIWNKSTLGFKEPLGRLVLESSGFPPEAKWYWISIGALLGYVILFNVLYTICLTFLTHANEIINDEANSYHATGYSSAGNKGMVLPFVPLSITFEDIRYSVDMPEVLKAQGMAEGRLELLKDISGSFRQGVLTALMGVSGAGKTTLLDVLAGRKTSGYVQGSITISGYPKKQETFARISGYCEQNDIHSPNVTVYESLMFSAWLRLPAEIDYGTRKMFIYEVMELVELLSLKDALVGLPGVNGLSSEQRKRLTIAVELVANPSIIFMDEPTSRLDARAAAIVMRAIRNTVDTGRTVVCTIHQPSIEIFESFDELFLMKQGGEEIYVGPLGQQSCELIKYFEAIQGVSKIKQGYNPSTWMLEVTSTMQEQRTCVNFAQIYKNSELYRRNKNLIKELSSPPEGSSDLSFPSQYSQLFLTQCLACLWKQHLSYWRNPPYIVVKYFFTILVALLFGTMFWGIDKKRQNQQTLFNIMGAMYSTCMAMGVQNSNSVQPVVFVERTVFYRERASHMYSPLSYALGQGIPVWWRWYYWICPVAWTLNGLVTSQFGDVNDKFNNGVHVSDFIESYFGYHQDLLWVAAVAVVSFAILFAFLFGLSLRLFNFQKR</sequence>
<dbReference type="Pfam" id="PF00005">
    <property type="entry name" value="ABC_tran"/>
    <property type="match status" value="1"/>
</dbReference>
<dbReference type="Pfam" id="PF08370">
    <property type="entry name" value="PDR_assoc"/>
    <property type="match status" value="1"/>
</dbReference>
<dbReference type="PROSITE" id="PS50893">
    <property type="entry name" value="ABC_TRANSPORTER_2"/>
    <property type="match status" value="2"/>
</dbReference>
<dbReference type="FunFam" id="3.40.50.300:FF:000059">
    <property type="entry name" value="ABC transporter G family member 40"/>
    <property type="match status" value="1"/>
</dbReference>
<dbReference type="SMART" id="SM00382">
    <property type="entry name" value="AAA"/>
    <property type="match status" value="1"/>
</dbReference>
<keyword evidence="14" id="KW-1185">Reference proteome</keyword>
<dbReference type="eggNOG" id="KOG0065">
    <property type="taxonomic scope" value="Eukaryota"/>
</dbReference>
<keyword evidence="3" id="KW-0813">Transport</keyword>